<gene>
    <name evidence="1" type="ORF">HAX54_028654</name>
</gene>
<proteinExistence type="predicted"/>
<dbReference type="Proteomes" id="UP000823775">
    <property type="component" value="Unassembled WGS sequence"/>
</dbReference>
<comment type="caution">
    <text evidence="1">The sequence shown here is derived from an EMBL/GenBank/DDBJ whole genome shotgun (WGS) entry which is preliminary data.</text>
</comment>
<name>A0ABS8V4I0_DATST</name>
<sequence length="53" mass="5998">ICKLNNICCVMRRTTLCDVELVAAYFPTTRGWLRRTALRRGAGCSVLSYAMWG</sequence>
<keyword evidence="2" id="KW-1185">Reference proteome</keyword>
<evidence type="ECO:0000313" key="1">
    <source>
        <dbReference type="EMBL" id="MCD9642056.1"/>
    </source>
</evidence>
<dbReference type="EMBL" id="JACEIK010003522">
    <property type="protein sequence ID" value="MCD9642056.1"/>
    <property type="molecule type" value="Genomic_DNA"/>
</dbReference>
<reference evidence="1 2" key="1">
    <citation type="journal article" date="2021" name="BMC Genomics">
        <title>Datura genome reveals duplications of psychoactive alkaloid biosynthetic genes and high mutation rate following tissue culture.</title>
        <authorList>
            <person name="Rajewski A."/>
            <person name="Carter-House D."/>
            <person name="Stajich J."/>
            <person name="Litt A."/>
        </authorList>
    </citation>
    <scope>NUCLEOTIDE SEQUENCE [LARGE SCALE GENOMIC DNA]</scope>
    <source>
        <strain evidence="1">AR-01</strain>
    </source>
</reference>
<accession>A0ABS8V4I0</accession>
<organism evidence="1 2">
    <name type="scientific">Datura stramonium</name>
    <name type="common">Jimsonweed</name>
    <name type="synonym">Common thornapple</name>
    <dbReference type="NCBI Taxonomy" id="4076"/>
    <lineage>
        <taxon>Eukaryota</taxon>
        <taxon>Viridiplantae</taxon>
        <taxon>Streptophyta</taxon>
        <taxon>Embryophyta</taxon>
        <taxon>Tracheophyta</taxon>
        <taxon>Spermatophyta</taxon>
        <taxon>Magnoliopsida</taxon>
        <taxon>eudicotyledons</taxon>
        <taxon>Gunneridae</taxon>
        <taxon>Pentapetalae</taxon>
        <taxon>asterids</taxon>
        <taxon>lamiids</taxon>
        <taxon>Solanales</taxon>
        <taxon>Solanaceae</taxon>
        <taxon>Solanoideae</taxon>
        <taxon>Datureae</taxon>
        <taxon>Datura</taxon>
    </lineage>
</organism>
<feature type="non-terminal residue" evidence="1">
    <location>
        <position position="1"/>
    </location>
</feature>
<evidence type="ECO:0000313" key="2">
    <source>
        <dbReference type="Proteomes" id="UP000823775"/>
    </source>
</evidence>
<protein>
    <submittedName>
        <fullName evidence="1">Uncharacterized protein</fullName>
    </submittedName>
</protein>